<dbReference type="Proteomes" id="UP001055104">
    <property type="component" value="Unassembled WGS sequence"/>
</dbReference>
<accession>A0AA37P2P0</accession>
<proteinExistence type="predicted"/>
<evidence type="ECO:0000313" key="1">
    <source>
        <dbReference type="EMBL" id="GKH82556.1"/>
    </source>
</evidence>
<organism evidence="1 2">
    <name type="scientific">Phocaeicola dorei</name>
    <dbReference type="NCBI Taxonomy" id="357276"/>
    <lineage>
        <taxon>Bacteria</taxon>
        <taxon>Pseudomonadati</taxon>
        <taxon>Bacteroidota</taxon>
        <taxon>Bacteroidia</taxon>
        <taxon>Bacteroidales</taxon>
        <taxon>Bacteroidaceae</taxon>
        <taxon>Phocaeicola</taxon>
    </lineage>
</organism>
<name>A0AA37P2P0_9BACT</name>
<sequence>MNELEQDKRYVFGDMIIVATTDFDFNPILKISTDDGNVIVMPSSDNKIIVKSTANK</sequence>
<dbReference type="EMBL" id="BQOB01000001">
    <property type="protein sequence ID" value="GKH82556.1"/>
    <property type="molecule type" value="Genomic_DNA"/>
</dbReference>
<dbReference type="AlphaFoldDB" id="A0AA37P2P0"/>
<gene>
    <name evidence="1" type="ORF">CE91St7_34400</name>
</gene>
<comment type="caution">
    <text evidence="1">The sequence shown here is derived from an EMBL/GenBank/DDBJ whole genome shotgun (WGS) entry which is preliminary data.</text>
</comment>
<evidence type="ECO:0000313" key="2">
    <source>
        <dbReference type="Proteomes" id="UP001055104"/>
    </source>
</evidence>
<protein>
    <submittedName>
        <fullName evidence="1">Uncharacterized protein</fullName>
    </submittedName>
</protein>
<reference evidence="1" key="1">
    <citation type="submission" date="2022-01" db="EMBL/GenBank/DDBJ databases">
        <title>Novel bile acid biosynthetic pathways are enriched in the microbiome of centenarians.</title>
        <authorList>
            <person name="Sato Y."/>
            <person name="Atarashi K."/>
            <person name="Plichta R.D."/>
            <person name="Arai Y."/>
            <person name="Sasajima S."/>
            <person name="Kearney M.S."/>
            <person name="Suda W."/>
            <person name="Takeshita K."/>
            <person name="Sasaki T."/>
            <person name="Okamoto S."/>
            <person name="Skelly N.A."/>
            <person name="Okamura Y."/>
            <person name="Vlamakis H."/>
            <person name="Li Y."/>
            <person name="Tanoue T."/>
            <person name="Takei H."/>
            <person name="Nittono H."/>
            <person name="Narushima S."/>
            <person name="Irie J."/>
            <person name="Itoh H."/>
            <person name="Moriya K."/>
            <person name="Sugiura Y."/>
            <person name="Suematsu M."/>
            <person name="Moritoki N."/>
            <person name="Shibata S."/>
            <person name="Littman R.D."/>
            <person name="Fischbach A.M."/>
            <person name="Uwamino Y."/>
            <person name="Inoue T."/>
            <person name="Honda A."/>
            <person name="Hattori M."/>
            <person name="Murai T."/>
            <person name="Xavier J.R."/>
            <person name="Hirose N."/>
            <person name="Honda K."/>
        </authorList>
    </citation>
    <scope>NUCLEOTIDE SEQUENCE</scope>
    <source>
        <strain evidence="1">CE91-St7</strain>
    </source>
</reference>
<dbReference type="RefSeq" id="WP_153880872.1">
    <property type="nucleotide sequence ID" value="NZ_BQOA01000001.1"/>
</dbReference>